<dbReference type="GO" id="GO:0055085">
    <property type="term" value="P:transmembrane transport"/>
    <property type="evidence" value="ECO:0007669"/>
    <property type="project" value="InterPro"/>
</dbReference>
<keyword evidence="1" id="KW-0732">Signal</keyword>
<evidence type="ECO:0000256" key="1">
    <source>
        <dbReference type="ARBA" id="ARBA00022729"/>
    </source>
</evidence>
<dbReference type="Proteomes" id="UP000003571">
    <property type="component" value="Unassembled WGS sequence"/>
</dbReference>
<proteinExistence type="predicted"/>
<protein>
    <submittedName>
        <fullName evidence="2">Extracellular solute-binding protein, family 7</fullName>
    </submittedName>
</protein>
<reference evidence="2 3" key="1">
    <citation type="submission" date="2011-09" db="EMBL/GenBank/DDBJ databases">
        <title>The draft genome of Treponema saccharophilum DSM 2985.</title>
        <authorList>
            <consortium name="US DOE Joint Genome Institute (JGI-PGF)"/>
            <person name="Lucas S."/>
            <person name="Copeland A."/>
            <person name="Lapidus A."/>
            <person name="Glavina del Rio T."/>
            <person name="Dalin E."/>
            <person name="Tice H."/>
            <person name="Bruce D."/>
            <person name="Goodwin L."/>
            <person name="Pitluck S."/>
            <person name="Peters L."/>
            <person name="Kyrpides N."/>
            <person name="Mavromatis K."/>
            <person name="Ivanova N."/>
            <person name="Markowitz V."/>
            <person name="Cheng J.-F."/>
            <person name="Hugenholtz P."/>
            <person name="Woyke T."/>
            <person name="Wu D."/>
            <person name="Gronow S."/>
            <person name="Wellnitz S."/>
            <person name="Brambilla E."/>
            <person name="Klenk H.-P."/>
            <person name="Eisen J.A."/>
        </authorList>
    </citation>
    <scope>NUCLEOTIDE SEQUENCE [LARGE SCALE GENOMIC DNA]</scope>
    <source>
        <strain evidence="2 3">DSM 2985</strain>
    </source>
</reference>
<dbReference type="EMBL" id="AGRW01000052">
    <property type="protein sequence ID" value="EIC01037.1"/>
    <property type="molecule type" value="Genomic_DNA"/>
</dbReference>
<organism evidence="2 3">
    <name type="scientific">Treponema saccharophilum DSM 2985</name>
    <dbReference type="NCBI Taxonomy" id="907348"/>
    <lineage>
        <taxon>Bacteria</taxon>
        <taxon>Pseudomonadati</taxon>
        <taxon>Spirochaetota</taxon>
        <taxon>Spirochaetia</taxon>
        <taxon>Spirochaetales</taxon>
        <taxon>Treponemataceae</taxon>
        <taxon>Treponema</taxon>
    </lineage>
</organism>
<dbReference type="AlphaFoldDB" id="H7EMX3"/>
<dbReference type="NCBIfam" id="NF037995">
    <property type="entry name" value="TRAP_S1"/>
    <property type="match status" value="1"/>
</dbReference>
<dbReference type="PATRIC" id="fig|907348.3.peg.2278"/>
<dbReference type="Gene3D" id="3.40.190.170">
    <property type="entry name" value="Bacterial extracellular solute-binding protein, family 7"/>
    <property type="match status" value="1"/>
</dbReference>
<name>H7EMX3_9SPIR</name>
<dbReference type="InterPro" id="IPR004682">
    <property type="entry name" value="TRAP_DctP"/>
</dbReference>
<dbReference type="GO" id="GO:0030246">
    <property type="term" value="F:carbohydrate binding"/>
    <property type="evidence" value="ECO:0007669"/>
    <property type="project" value="TreeGrafter"/>
</dbReference>
<keyword evidence="3" id="KW-1185">Reference proteome</keyword>
<dbReference type="InterPro" id="IPR018389">
    <property type="entry name" value="DctP_fam"/>
</dbReference>
<accession>H7EMX3</accession>
<evidence type="ECO:0000313" key="2">
    <source>
        <dbReference type="EMBL" id="EIC01037.1"/>
    </source>
</evidence>
<dbReference type="eggNOG" id="COG1638">
    <property type="taxonomic scope" value="Bacteria"/>
</dbReference>
<dbReference type="GO" id="GO:0030288">
    <property type="term" value="C:outer membrane-bounded periplasmic space"/>
    <property type="evidence" value="ECO:0007669"/>
    <property type="project" value="InterPro"/>
</dbReference>
<dbReference type="Pfam" id="PF03480">
    <property type="entry name" value="DctP"/>
    <property type="match status" value="1"/>
</dbReference>
<dbReference type="PANTHER" id="PTHR33376:SF2">
    <property type="entry name" value="DICARBOXYLATE-BINDING PERIPLASMIC PROTEIN"/>
    <property type="match status" value="1"/>
</dbReference>
<sequence length="333" mass="36816">MMVISAVVAAAAVVFCVKIAKSCIGGKAAPVVLRLSEVQGDGYPTALACGEFSRLVEERSGGRIKIEVYTGGRIYEDESDALGALCDGSLDFARISSAPVSNRVRKLCVIHLPYLFRDKNHFMGVLSGKIGDEMLSSMKESGIGIEGLCFYDSGVRSLYSVSPVHSADDVIGMKIRIQTSPAMMRFCELLGATGITGIPSNEVYNKILNGLVDGAENNISTYKSKGDYQAAPYYTKTEHVYVPDVLIASEKTLKKLGEKDATLIRECAKMTQEFEFRKWLEFEEESERVVRGAKNTIIELSDEERGEFRRKVMPMYRDYESDFGDIIRAIQKS</sequence>
<dbReference type="PIRSF" id="PIRSF006470">
    <property type="entry name" value="DctB"/>
    <property type="match status" value="1"/>
</dbReference>
<dbReference type="STRING" id="907348.TresaDRAFT_0862"/>
<gene>
    <name evidence="2" type="ORF">TresaDRAFT_0862</name>
</gene>
<evidence type="ECO:0000313" key="3">
    <source>
        <dbReference type="Proteomes" id="UP000003571"/>
    </source>
</evidence>
<comment type="caution">
    <text evidence="2">The sequence shown here is derived from an EMBL/GenBank/DDBJ whole genome shotgun (WGS) entry which is preliminary data.</text>
</comment>
<dbReference type="PANTHER" id="PTHR33376">
    <property type="match status" value="1"/>
</dbReference>
<dbReference type="InterPro" id="IPR038404">
    <property type="entry name" value="TRAP_DctP_sf"/>
</dbReference>